<proteinExistence type="predicted"/>
<feature type="region of interest" description="Disordered" evidence="1">
    <location>
        <begin position="1"/>
        <end position="48"/>
    </location>
</feature>
<dbReference type="EMBL" id="MT631694">
    <property type="protein sequence ID" value="QNO57589.1"/>
    <property type="molecule type" value="Genomic_DNA"/>
</dbReference>
<protein>
    <submittedName>
        <fullName evidence="2">Uncharacterized protein</fullName>
    </submittedName>
</protein>
<feature type="compositionally biased region" description="Basic and acidic residues" evidence="1">
    <location>
        <begin position="39"/>
        <end position="48"/>
    </location>
</feature>
<gene>
    <name evidence="2" type="ORF">GIFCIIHN_00005</name>
</gene>
<evidence type="ECO:0000313" key="2">
    <source>
        <dbReference type="EMBL" id="QNO57589.1"/>
    </source>
</evidence>
<evidence type="ECO:0000256" key="1">
    <source>
        <dbReference type="SAM" id="MobiDB-lite"/>
    </source>
</evidence>
<sequence length="48" mass="5257">MNQSIMDKSIMDQSGMGAEMENTSDIGNQSLSNTTYNRVDSRRLQSGG</sequence>
<dbReference type="AlphaFoldDB" id="A0A7G9ZBF5"/>
<name>A0A7G9ZBF5_9EURY</name>
<reference evidence="2" key="1">
    <citation type="submission" date="2020-06" db="EMBL/GenBank/DDBJ databases">
        <title>Unique genomic features of the anaerobic methanotrophic archaea.</title>
        <authorList>
            <person name="Chadwick G.L."/>
            <person name="Skennerton C.T."/>
            <person name="Laso-Perez R."/>
            <person name="Leu A.O."/>
            <person name="Speth D.R."/>
            <person name="Yu H."/>
            <person name="Morgan-Lang C."/>
            <person name="Hatzenpichler R."/>
            <person name="Goudeau D."/>
            <person name="Malmstrom R."/>
            <person name="Brazelton W.J."/>
            <person name="Woyke T."/>
            <person name="Hallam S.J."/>
            <person name="Tyson G.W."/>
            <person name="Wegener G."/>
            <person name="Boetius A."/>
            <person name="Orphan V."/>
        </authorList>
    </citation>
    <scope>NUCLEOTIDE SEQUENCE</scope>
</reference>
<feature type="compositionally biased region" description="Polar residues" evidence="1">
    <location>
        <begin position="21"/>
        <end position="38"/>
    </location>
</feature>
<organism evidence="2">
    <name type="scientific">Candidatus Methanophaga sp. ANME-1 ERB7</name>
    <dbReference type="NCBI Taxonomy" id="2759913"/>
    <lineage>
        <taxon>Archaea</taxon>
        <taxon>Methanobacteriati</taxon>
        <taxon>Methanobacteriota</taxon>
        <taxon>Stenosarchaea group</taxon>
        <taxon>Methanomicrobia</taxon>
        <taxon>Candidatus Methanophagales</taxon>
        <taxon>Candidatus Methanophagaceae</taxon>
        <taxon>Candidatus Methanophaga</taxon>
    </lineage>
</organism>
<accession>A0A7G9ZBF5</accession>